<keyword evidence="3" id="KW-0808">Transferase</keyword>
<dbReference type="InterPro" id="IPR017441">
    <property type="entry name" value="Protein_kinase_ATP_BS"/>
</dbReference>
<dbReference type="Proteomes" id="UP000837857">
    <property type="component" value="Chromosome 28"/>
</dbReference>
<keyword evidence="12" id="KW-1185">Reference proteome</keyword>
<evidence type="ECO:0000256" key="4">
    <source>
        <dbReference type="ARBA" id="ARBA00022741"/>
    </source>
</evidence>
<name>A0ABN8IMQ4_9NEOP</name>
<dbReference type="PROSITE" id="PS50011">
    <property type="entry name" value="PROTEIN_KINASE_DOM"/>
    <property type="match status" value="2"/>
</dbReference>
<keyword evidence="1" id="KW-0723">Serine/threonine-protein kinase</keyword>
<keyword evidence="6 7" id="KW-0067">ATP-binding</keyword>
<evidence type="ECO:0000256" key="2">
    <source>
        <dbReference type="ARBA" id="ARBA00022553"/>
    </source>
</evidence>
<evidence type="ECO:0000256" key="5">
    <source>
        <dbReference type="ARBA" id="ARBA00022777"/>
    </source>
</evidence>
<evidence type="ECO:0000256" key="6">
    <source>
        <dbReference type="ARBA" id="ARBA00022840"/>
    </source>
</evidence>
<dbReference type="SMART" id="SM00220">
    <property type="entry name" value="S_TKc"/>
    <property type="match status" value="2"/>
</dbReference>
<feature type="compositionally biased region" description="Low complexity" evidence="8">
    <location>
        <begin position="675"/>
        <end position="686"/>
    </location>
</feature>
<keyword evidence="5" id="KW-0418">Kinase</keyword>
<evidence type="ECO:0000259" key="10">
    <source>
        <dbReference type="PROSITE" id="PS51285"/>
    </source>
</evidence>
<dbReference type="Gene3D" id="3.30.200.20">
    <property type="entry name" value="Phosphorylase Kinase, domain 1"/>
    <property type="match status" value="2"/>
</dbReference>
<evidence type="ECO:0000256" key="7">
    <source>
        <dbReference type="PROSITE-ProRule" id="PRU10141"/>
    </source>
</evidence>
<dbReference type="InterPro" id="IPR008271">
    <property type="entry name" value="Ser/Thr_kinase_AS"/>
</dbReference>
<feature type="compositionally biased region" description="Basic residues" evidence="8">
    <location>
        <begin position="827"/>
        <end position="838"/>
    </location>
</feature>
<feature type="compositionally biased region" description="Basic and acidic residues" evidence="8">
    <location>
        <begin position="921"/>
        <end position="930"/>
    </location>
</feature>
<proteinExistence type="predicted"/>
<evidence type="ECO:0000259" key="9">
    <source>
        <dbReference type="PROSITE" id="PS50011"/>
    </source>
</evidence>
<feature type="region of interest" description="Disordered" evidence="8">
    <location>
        <begin position="722"/>
        <end position="980"/>
    </location>
</feature>
<evidence type="ECO:0000256" key="1">
    <source>
        <dbReference type="ARBA" id="ARBA00022527"/>
    </source>
</evidence>
<feature type="binding site" evidence="7">
    <location>
        <position position="403"/>
    </location>
    <ligand>
        <name>ATP</name>
        <dbReference type="ChEBI" id="CHEBI:30616"/>
    </ligand>
</feature>
<evidence type="ECO:0000256" key="8">
    <source>
        <dbReference type="SAM" id="MobiDB-lite"/>
    </source>
</evidence>
<dbReference type="CDD" id="cd05583">
    <property type="entry name" value="STKc_MSK_N"/>
    <property type="match status" value="1"/>
</dbReference>
<feature type="compositionally biased region" description="Basic and acidic residues" evidence="8">
    <location>
        <begin position="687"/>
        <end position="696"/>
    </location>
</feature>
<dbReference type="Pfam" id="PF00069">
    <property type="entry name" value="Pkinase"/>
    <property type="match status" value="2"/>
</dbReference>
<dbReference type="PROSITE" id="PS51285">
    <property type="entry name" value="AGC_KINASE_CTER"/>
    <property type="match status" value="1"/>
</dbReference>
<dbReference type="Gene3D" id="1.10.510.10">
    <property type="entry name" value="Transferase(Phosphotransferase) domain 1"/>
    <property type="match status" value="2"/>
</dbReference>
<dbReference type="EMBL" id="OW152840">
    <property type="protein sequence ID" value="CAH2061994.1"/>
    <property type="molecule type" value="Genomic_DNA"/>
</dbReference>
<dbReference type="InterPro" id="IPR000961">
    <property type="entry name" value="AGC-kinase_C"/>
</dbReference>
<dbReference type="InterPro" id="IPR017892">
    <property type="entry name" value="Pkinase_C"/>
</dbReference>
<evidence type="ECO:0000256" key="3">
    <source>
        <dbReference type="ARBA" id="ARBA00022679"/>
    </source>
</evidence>
<evidence type="ECO:0008006" key="13">
    <source>
        <dbReference type="Google" id="ProtNLM"/>
    </source>
</evidence>
<dbReference type="PROSITE" id="PS00107">
    <property type="entry name" value="PROTEIN_KINASE_ATP"/>
    <property type="match status" value="1"/>
</dbReference>
<dbReference type="InterPro" id="IPR000719">
    <property type="entry name" value="Prot_kinase_dom"/>
</dbReference>
<feature type="domain" description="Protein kinase" evidence="9">
    <location>
        <begin position="2"/>
        <end position="270"/>
    </location>
</feature>
<accession>A0ABN8IMQ4</accession>
<dbReference type="Pfam" id="PF00433">
    <property type="entry name" value="Pkinase_C"/>
    <property type="match status" value="1"/>
</dbReference>
<reference evidence="11" key="1">
    <citation type="submission" date="2022-03" db="EMBL/GenBank/DDBJ databases">
        <authorList>
            <person name="Martin H S."/>
        </authorList>
    </citation>
    <scope>NUCLEOTIDE SEQUENCE</scope>
</reference>
<feature type="compositionally biased region" description="Polar residues" evidence="8">
    <location>
        <begin position="723"/>
        <end position="737"/>
    </location>
</feature>
<sequence>MHFHFVSSVYGTYGKVFLVRKRCGVDEGKLYAMKVLKKASIVQKLKTAEHTRTERQVLEAVRACPFLVTLHYAFQTDAKLHLILDYVAGGELFTHLYQREHFHENEVRIYIAEIILALEQLHKLGIIYRDIKLENILLDAEGHIVLTDFGLSKEFCGGESRAYSFCGTIEYMAPEVVRSGSQGHDIAVDWWSVGVLTYELLTGASPFTVEGERNTQQEITKRIVRCSYPVPNDVSPEVQDFIKKLLVKDPRRRLGGGDGDAEELKKHPFFQELDWEAVSRREVPAPFVPALSHAADTCNFADEFTRMPPTDSPAQAPRHHDKLFLGYSYVAPSILFSENIISDQIWLQATGQKHDKLKGWVAKDSPFFQKYAVDLSTPLLGDGSYSVCRKCIHRQTGKEYAVKIISSQKKDVKQEIELLKACQGSPYIITLHEVFHDSAFTYIVMELACGGELSAHLASGLGERVARRLLAQLALATRHMHARRTVHRDLKPENILLTSPRPAEARVKVVDFGFARRMPEPGDRARMMTPCFSLPYAAPEVVSCARSPAAPGYGPACDLWSLGVIFYCMLCGKAPFQPVSKKEPVTAFMDRIRTGNFSMDGPLWEGVSSGSKRIVAGLLCSESSRLSAHELLARLADADGDVTADADADAAGFQLADMTKADLYKRRNKNRQRKSSASEAGTSSHSDQTDTEPKETSLLETINNLKSRMNKSSIENDVELIRANTQDTPVTEGSEPSYTDDTEDIPSVRPVEKTYGKSRSKLDDYIYIESSQGLDETEVAFPKGSRMKKAREPESPVPRKRRRMETRQTQREAEANGDSGQTGGKVQTKRGKGRPRKKAPQEKSTAPKRSAEREREKKTRATKESIENDKTATVRSTRKRRHEEASKPVLREKGQNGRPLRGPSEEAGGARKVARARRNRGPQEERRQEEPEQNMRMTRSRRRRLEISLSPSQVRAVVTGLSLEAEGAPARATRSRGNRR</sequence>
<evidence type="ECO:0000313" key="11">
    <source>
        <dbReference type="EMBL" id="CAH2061994.1"/>
    </source>
</evidence>
<dbReference type="SMART" id="SM00133">
    <property type="entry name" value="S_TK_X"/>
    <property type="match status" value="1"/>
</dbReference>
<gene>
    <name evidence="11" type="ORF">IPOD504_LOCUS11621</name>
</gene>
<feature type="domain" description="AGC-kinase C-terminal" evidence="10">
    <location>
        <begin position="271"/>
        <end position="339"/>
    </location>
</feature>
<feature type="region of interest" description="Disordered" evidence="8">
    <location>
        <begin position="664"/>
        <end position="696"/>
    </location>
</feature>
<protein>
    <recommendedName>
        <fullName evidence="13">Ribosomal protein S6 kinase</fullName>
    </recommendedName>
</protein>
<dbReference type="InterPro" id="IPR011009">
    <property type="entry name" value="Kinase-like_dom_sf"/>
</dbReference>
<organism evidence="11 12">
    <name type="scientific">Iphiclides podalirius</name>
    <name type="common">scarce swallowtail</name>
    <dbReference type="NCBI Taxonomy" id="110791"/>
    <lineage>
        <taxon>Eukaryota</taxon>
        <taxon>Metazoa</taxon>
        <taxon>Ecdysozoa</taxon>
        <taxon>Arthropoda</taxon>
        <taxon>Hexapoda</taxon>
        <taxon>Insecta</taxon>
        <taxon>Pterygota</taxon>
        <taxon>Neoptera</taxon>
        <taxon>Endopterygota</taxon>
        <taxon>Lepidoptera</taxon>
        <taxon>Glossata</taxon>
        <taxon>Ditrysia</taxon>
        <taxon>Papilionoidea</taxon>
        <taxon>Papilionidae</taxon>
        <taxon>Papilioninae</taxon>
        <taxon>Iphiclides</taxon>
    </lineage>
</organism>
<keyword evidence="4 7" id="KW-0547">Nucleotide-binding</keyword>
<dbReference type="PANTHER" id="PTHR24351">
    <property type="entry name" value="RIBOSOMAL PROTEIN S6 KINASE"/>
    <property type="match status" value="1"/>
</dbReference>
<feature type="non-terminal residue" evidence="11">
    <location>
        <position position="980"/>
    </location>
</feature>
<dbReference type="SUPFAM" id="SSF56112">
    <property type="entry name" value="Protein kinase-like (PK-like)"/>
    <property type="match status" value="2"/>
</dbReference>
<feature type="compositionally biased region" description="Basic and acidic residues" evidence="8">
    <location>
        <begin position="849"/>
        <end position="872"/>
    </location>
</feature>
<keyword evidence="2" id="KW-0597">Phosphoprotein</keyword>
<feature type="compositionally biased region" description="Basic and acidic residues" evidence="8">
    <location>
        <begin position="882"/>
        <end position="895"/>
    </location>
</feature>
<dbReference type="PROSITE" id="PS00108">
    <property type="entry name" value="PROTEIN_KINASE_ST"/>
    <property type="match status" value="1"/>
</dbReference>
<feature type="domain" description="Protein kinase" evidence="9">
    <location>
        <begin position="374"/>
        <end position="642"/>
    </location>
</feature>
<evidence type="ECO:0000313" key="12">
    <source>
        <dbReference type="Proteomes" id="UP000837857"/>
    </source>
</evidence>
<feature type="compositionally biased region" description="Basic and acidic residues" evidence="8">
    <location>
        <begin position="805"/>
        <end position="814"/>
    </location>
</feature>
<feature type="compositionally biased region" description="Basic and acidic residues" evidence="8">
    <location>
        <begin position="750"/>
        <end position="764"/>
    </location>
</feature>